<organism evidence="2 3">
    <name type="scientific">Streptomyces malaysiensis</name>
    <dbReference type="NCBI Taxonomy" id="92644"/>
    <lineage>
        <taxon>Bacteria</taxon>
        <taxon>Bacillati</taxon>
        <taxon>Actinomycetota</taxon>
        <taxon>Actinomycetes</taxon>
        <taxon>Kitasatosporales</taxon>
        <taxon>Streptomycetaceae</taxon>
        <taxon>Streptomyces</taxon>
        <taxon>Streptomyces violaceusniger group</taxon>
    </lineage>
</organism>
<evidence type="ECO:0000313" key="3">
    <source>
        <dbReference type="Proteomes" id="UP000663421"/>
    </source>
</evidence>
<proteinExistence type="predicted"/>
<reference evidence="2 3" key="1">
    <citation type="submission" date="2020-11" db="EMBL/GenBank/DDBJ databases">
        <title>Complete genome sequence unveiled secondary metabolic potentials in Streptomyces solisilvae HNM0141.</title>
        <authorList>
            <person name="Huang X."/>
        </authorList>
    </citation>
    <scope>NUCLEOTIDE SEQUENCE [LARGE SCALE GENOMIC DNA]</scope>
    <source>
        <strain evidence="2 3">HNM0141</strain>
    </source>
</reference>
<evidence type="ECO:0000256" key="1">
    <source>
        <dbReference type="SAM" id="MobiDB-lite"/>
    </source>
</evidence>
<feature type="compositionally biased region" description="Basic and acidic residues" evidence="1">
    <location>
        <begin position="115"/>
        <end position="126"/>
    </location>
</feature>
<feature type="region of interest" description="Disordered" evidence="1">
    <location>
        <begin position="95"/>
        <end position="132"/>
    </location>
</feature>
<dbReference type="Proteomes" id="UP000663421">
    <property type="component" value="Chromosome"/>
</dbReference>
<accession>A0ABX6W473</accession>
<keyword evidence="3" id="KW-1185">Reference proteome</keyword>
<protein>
    <submittedName>
        <fullName evidence="2">Uncharacterized protein</fullName>
    </submittedName>
</protein>
<sequence length="132" mass="15597">MTHSATYADDRERGTFGVLLQARRERKQREERDRRAARLVELGRSIRALEAWHHAWRLKYDEGCRALHPGEWCTVCDRQVTRNVDHWRCRTQVERREQSRRASAKAERQAASVTPEERVRATRRMAEWGSGA</sequence>
<name>A0ABX6W473_STRMQ</name>
<feature type="compositionally biased region" description="Basic and acidic residues" evidence="1">
    <location>
        <begin position="95"/>
        <end position="108"/>
    </location>
</feature>
<dbReference type="EMBL" id="CP065050">
    <property type="protein sequence ID" value="QPI56298.1"/>
    <property type="molecule type" value="Genomic_DNA"/>
</dbReference>
<gene>
    <name evidence="2" type="ORF">I1A49_16340</name>
</gene>
<evidence type="ECO:0000313" key="2">
    <source>
        <dbReference type="EMBL" id="QPI56298.1"/>
    </source>
</evidence>